<feature type="non-terminal residue" evidence="2">
    <location>
        <position position="1"/>
    </location>
</feature>
<protein>
    <submittedName>
        <fullName evidence="2">14680_t:CDS:1</fullName>
    </submittedName>
</protein>
<reference evidence="2" key="1">
    <citation type="submission" date="2021-06" db="EMBL/GenBank/DDBJ databases">
        <authorList>
            <person name="Kallberg Y."/>
            <person name="Tangrot J."/>
            <person name="Rosling A."/>
        </authorList>
    </citation>
    <scope>NUCLEOTIDE SEQUENCE</scope>
    <source>
        <strain evidence="2">IN212</strain>
    </source>
</reference>
<evidence type="ECO:0000313" key="2">
    <source>
        <dbReference type="EMBL" id="CAG8585615.1"/>
    </source>
</evidence>
<feature type="compositionally biased region" description="Basic and acidic residues" evidence="1">
    <location>
        <begin position="17"/>
        <end position="37"/>
    </location>
</feature>
<feature type="region of interest" description="Disordered" evidence="1">
    <location>
        <begin position="1"/>
        <end position="37"/>
    </location>
</feature>
<accession>A0A9N9BYR2</accession>
<name>A0A9N9BYR2_9GLOM</name>
<keyword evidence="3" id="KW-1185">Reference proteome</keyword>
<evidence type="ECO:0000313" key="3">
    <source>
        <dbReference type="Proteomes" id="UP000789396"/>
    </source>
</evidence>
<organism evidence="2 3">
    <name type="scientific">Racocetra fulgida</name>
    <dbReference type="NCBI Taxonomy" id="60492"/>
    <lineage>
        <taxon>Eukaryota</taxon>
        <taxon>Fungi</taxon>
        <taxon>Fungi incertae sedis</taxon>
        <taxon>Mucoromycota</taxon>
        <taxon>Glomeromycotina</taxon>
        <taxon>Glomeromycetes</taxon>
        <taxon>Diversisporales</taxon>
        <taxon>Gigasporaceae</taxon>
        <taxon>Racocetra</taxon>
    </lineage>
</organism>
<gene>
    <name evidence="2" type="ORF">RFULGI_LOCUS6028</name>
</gene>
<evidence type="ECO:0000256" key="1">
    <source>
        <dbReference type="SAM" id="MobiDB-lite"/>
    </source>
</evidence>
<feature type="compositionally biased region" description="Acidic residues" evidence="1">
    <location>
        <begin position="1"/>
        <end position="16"/>
    </location>
</feature>
<comment type="caution">
    <text evidence="2">The sequence shown here is derived from an EMBL/GenBank/DDBJ whole genome shotgun (WGS) entry which is preliminary data.</text>
</comment>
<dbReference type="AlphaFoldDB" id="A0A9N9BYR2"/>
<sequence length="210" mass="24663">HDVNNYDDEEGDEEAEKESSKKQKFNEDEIGDFNKSHTVEDIKEHTNYLEFKEDENDPMGFYVKYPKKNYIISSNKLKVANLYREFFRLEAVIPRQIDPSIGIEEGAPFYDPNSGVKKLKYYENIKNYLSEQSSSQILDSFDSSKINGAINLKLNQEEQTANKIKFLKGKKYYNNICKIKYDEEKCHLVRTSNKTGCFNIDENKYNEIQQ</sequence>
<proteinExistence type="predicted"/>
<dbReference type="Proteomes" id="UP000789396">
    <property type="component" value="Unassembled WGS sequence"/>
</dbReference>
<dbReference type="EMBL" id="CAJVPZ010007380">
    <property type="protein sequence ID" value="CAG8585615.1"/>
    <property type="molecule type" value="Genomic_DNA"/>
</dbReference>
<dbReference type="OrthoDB" id="10602604at2759"/>